<dbReference type="PANTHER" id="PTHR13748:SF59">
    <property type="entry name" value="COBW C-TERMINAL DOMAIN-CONTAINING PROTEIN"/>
    <property type="match status" value="1"/>
</dbReference>
<evidence type="ECO:0000256" key="3">
    <source>
        <dbReference type="ARBA" id="ARBA00023186"/>
    </source>
</evidence>
<keyword evidence="9" id="KW-1185">Reference proteome</keyword>
<dbReference type="SMART" id="SM00833">
    <property type="entry name" value="CobW_C"/>
    <property type="match status" value="1"/>
</dbReference>
<dbReference type="Pfam" id="PF02492">
    <property type="entry name" value="cobW"/>
    <property type="match status" value="1"/>
</dbReference>
<dbReference type="AlphaFoldDB" id="A0A9W6J303"/>
<dbReference type="PANTHER" id="PTHR13748">
    <property type="entry name" value="COBW-RELATED"/>
    <property type="match status" value="1"/>
</dbReference>
<dbReference type="GO" id="GO:0016787">
    <property type="term" value="F:hydrolase activity"/>
    <property type="evidence" value="ECO:0007669"/>
    <property type="project" value="UniProtKB-KW"/>
</dbReference>
<dbReference type="InterPro" id="IPR036627">
    <property type="entry name" value="CobW-likC_sf"/>
</dbReference>
<feature type="domain" description="CobW C-terminal" evidence="7">
    <location>
        <begin position="218"/>
        <end position="312"/>
    </location>
</feature>
<dbReference type="GO" id="GO:0000166">
    <property type="term" value="F:nucleotide binding"/>
    <property type="evidence" value="ECO:0007669"/>
    <property type="project" value="UniProtKB-KW"/>
</dbReference>
<comment type="similarity">
    <text evidence="4">Belongs to the SIMIBI class G3E GTPase family. ZNG1 subfamily.</text>
</comment>
<dbReference type="InterPro" id="IPR027417">
    <property type="entry name" value="P-loop_NTPase"/>
</dbReference>
<dbReference type="Pfam" id="PF07683">
    <property type="entry name" value="CobW_C"/>
    <property type="match status" value="1"/>
</dbReference>
<evidence type="ECO:0000256" key="2">
    <source>
        <dbReference type="ARBA" id="ARBA00022801"/>
    </source>
</evidence>
<dbReference type="Gene3D" id="3.40.50.300">
    <property type="entry name" value="P-loop containing nucleotide triphosphate hydrolases"/>
    <property type="match status" value="1"/>
</dbReference>
<comment type="function">
    <text evidence="5">Zinc chaperone that directly transfers zinc cofactor to target proteins, thereby activating them. Zinc is transferred from the CXCC motif in the GTPase domain to the zinc binding site in target proteins in a process requiring GTP hydrolysis.</text>
</comment>
<keyword evidence="1" id="KW-0547">Nucleotide-binding</keyword>
<sequence>MTVLTGYLGAGKTTILNGILGAPRGARRYGVVVNEFGEIGVDGELIVGADEAVVELANGCLCCSVRGDLIGALETLLARDAGLDAILIETTGLADPAPIAATFLLDDDLSDHIRLDGVVCVVDAVHLAESIEGDPAVAAQIAFADLLLLTKADVASPSQRTEAEGIARALNAAAPLVHVTRGAVDPQALFDLRGFDLRGPRNRFVAAPAAVEPSRHQVSSLALTTDRELDPDRFMSWMQTLIRRSGGDILRSKGVVALSGENRRFVFHGVQTMLEGDVQEPWPIGDERRSRLVFIGRNLDEAALRDGFAACLAPEDGSSASEGRSAAAA</sequence>
<comment type="catalytic activity">
    <reaction evidence="6">
        <text>GTP + H2O = GDP + phosphate + H(+)</text>
        <dbReference type="Rhea" id="RHEA:19669"/>
        <dbReference type="ChEBI" id="CHEBI:15377"/>
        <dbReference type="ChEBI" id="CHEBI:15378"/>
        <dbReference type="ChEBI" id="CHEBI:37565"/>
        <dbReference type="ChEBI" id="CHEBI:43474"/>
        <dbReference type="ChEBI" id="CHEBI:58189"/>
    </reaction>
    <physiologicalReaction direction="left-to-right" evidence="6">
        <dbReference type="Rhea" id="RHEA:19670"/>
    </physiologicalReaction>
</comment>
<dbReference type="InterPro" id="IPR051316">
    <property type="entry name" value="Zinc-reg_GTPase_activator"/>
</dbReference>
<name>A0A9W6J303_9HYPH</name>
<dbReference type="SUPFAM" id="SSF52540">
    <property type="entry name" value="P-loop containing nucleoside triphosphate hydrolases"/>
    <property type="match status" value="1"/>
</dbReference>
<evidence type="ECO:0000256" key="5">
    <source>
        <dbReference type="ARBA" id="ARBA00045658"/>
    </source>
</evidence>
<organism evidence="8 9">
    <name type="scientific">Hansschlegelia plantiphila</name>
    <dbReference type="NCBI Taxonomy" id="374655"/>
    <lineage>
        <taxon>Bacteria</taxon>
        <taxon>Pseudomonadati</taxon>
        <taxon>Pseudomonadota</taxon>
        <taxon>Alphaproteobacteria</taxon>
        <taxon>Hyphomicrobiales</taxon>
        <taxon>Methylopilaceae</taxon>
        <taxon>Hansschlegelia</taxon>
    </lineage>
</organism>
<evidence type="ECO:0000256" key="1">
    <source>
        <dbReference type="ARBA" id="ARBA00022741"/>
    </source>
</evidence>
<evidence type="ECO:0000259" key="7">
    <source>
        <dbReference type="SMART" id="SM00833"/>
    </source>
</evidence>
<dbReference type="CDD" id="cd03112">
    <property type="entry name" value="CobW-like"/>
    <property type="match status" value="1"/>
</dbReference>
<dbReference type="SUPFAM" id="SSF90002">
    <property type="entry name" value="Hypothetical protein YjiA, C-terminal domain"/>
    <property type="match status" value="1"/>
</dbReference>
<protein>
    <submittedName>
        <fullName evidence="8">Cobalamin biosynthesis protein CobW</fullName>
    </submittedName>
</protein>
<proteinExistence type="inferred from homology"/>
<gene>
    <name evidence="8" type="ORF">GCM10008179_33750</name>
</gene>
<dbReference type="Gene3D" id="3.30.1220.10">
    <property type="entry name" value="CobW-like, C-terminal domain"/>
    <property type="match status" value="1"/>
</dbReference>
<evidence type="ECO:0000256" key="4">
    <source>
        <dbReference type="ARBA" id="ARBA00034320"/>
    </source>
</evidence>
<dbReference type="InterPro" id="IPR011629">
    <property type="entry name" value="CobW-like_C"/>
</dbReference>
<keyword evidence="2" id="KW-0378">Hydrolase</keyword>
<reference evidence="8" key="1">
    <citation type="journal article" date="2014" name="Int. J. Syst. Evol. Microbiol.">
        <title>Complete genome sequence of Corynebacterium casei LMG S-19264T (=DSM 44701T), isolated from a smear-ripened cheese.</title>
        <authorList>
            <consortium name="US DOE Joint Genome Institute (JGI-PGF)"/>
            <person name="Walter F."/>
            <person name="Albersmeier A."/>
            <person name="Kalinowski J."/>
            <person name="Ruckert C."/>
        </authorList>
    </citation>
    <scope>NUCLEOTIDE SEQUENCE</scope>
    <source>
        <strain evidence="8">VKM B-2347</strain>
    </source>
</reference>
<reference evidence="8" key="2">
    <citation type="submission" date="2023-01" db="EMBL/GenBank/DDBJ databases">
        <authorList>
            <person name="Sun Q."/>
            <person name="Evtushenko L."/>
        </authorList>
    </citation>
    <scope>NUCLEOTIDE SEQUENCE</scope>
    <source>
        <strain evidence="8">VKM B-2347</strain>
    </source>
</reference>
<dbReference type="Proteomes" id="UP001143372">
    <property type="component" value="Unassembled WGS sequence"/>
</dbReference>
<dbReference type="EMBL" id="BSFI01000023">
    <property type="protein sequence ID" value="GLK69737.1"/>
    <property type="molecule type" value="Genomic_DNA"/>
</dbReference>
<evidence type="ECO:0000256" key="6">
    <source>
        <dbReference type="ARBA" id="ARBA00049117"/>
    </source>
</evidence>
<evidence type="ECO:0000313" key="9">
    <source>
        <dbReference type="Proteomes" id="UP001143372"/>
    </source>
</evidence>
<accession>A0A9W6J303</accession>
<dbReference type="InterPro" id="IPR003495">
    <property type="entry name" value="CobW/HypB/UreG_nucleotide-bd"/>
</dbReference>
<keyword evidence="3" id="KW-0143">Chaperone</keyword>
<evidence type="ECO:0000313" key="8">
    <source>
        <dbReference type="EMBL" id="GLK69737.1"/>
    </source>
</evidence>
<comment type="caution">
    <text evidence="8">The sequence shown here is derived from an EMBL/GenBank/DDBJ whole genome shotgun (WGS) entry which is preliminary data.</text>
</comment>